<evidence type="ECO:0000256" key="10">
    <source>
        <dbReference type="SAM" id="Phobius"/>
    </source>
</evidence>
<dbReference type="Proteomes" id="UP000729357">
    <property type="component" value="Unassembled WGS sequence"/>
</dbReference>
<dbReference type="PANTHER" id="PTHR31686">
    <property type="match status" value="1"/>
</dbReference>
<protein>
    <recommendedName>
        <fullName evidence="9">Sulfite efflux pump SSU1</fullName>
    </recommendedName>
</protein>
<evidence type="ECO:0000313" key="12">
    <source>
        <dbReference type="Proteomes" id="UP000729357"/>
    </source>
</evidence>
<comment type="function">
    <text evidence="8">Sulphite efflux pump required for the secretion of sulphite as a reducing agent. In the presence of sulphite, cystine in keratin is directly cleaved to cysteine and S-sulphocysteine, and thereby, reduced proteins become accessible to hydrolysis by a variety of secreted endo- and exoproteases. Excretion of sulphite mediated by an efflux pump also represents a detoxification pathway for dermatophytes during infection of the epidermal stratum corneum, hair and nails, which are rich in cysteine.</text>
</comment>
<accession>A0A9P8FMV6</accession>
<dbReference type="PANTHER" id="PTHR31686:SF1">
    <property type="entry name" value="SULFITE EFFLUX PUMP SSU1"/>
    <property type="match status" value="1"/>
</dbReference>
<evidence type="ECO:0000256" key="6">
    <source>
        <dbReference type="ARBA" id="ARBA00022989"/>
    </source>
</evidence>
<feature type="transmembrane region" description="Helical" evidence="10">
    <location>
        <begin position="336"/>
        <end position="367"/>
    </location>
</feature>
<dbReference type="GO" id="GO:0000319">
    <property type="term" value="F:sulfite transmembrane transporter activity"/>
    <property type="evidence" value="ECO:0007669"/>
    <property type="project" value="TreeGrafter"/>
</dbReference>
<feature type="non-terminal residue" evidence="11">
    <location>
        <position position="1"/>
    </location>
</feature>
<evidence type="ECO:0000256" key="8">
    <source>
        <dbReference type="ARBA" id="ARBA00056100"/>
    </source>
</evidence>
<reference evidence="11" key="1">
    <citation type="journal article" date="2021" name="J Fungi (Basel)">
        <title>Virulence traits and population genomics of the black yeast Aureobasidium melanogenum.</title>
        <authorList>
            <person name="Cernosa A."/>
            <person name="Sun X."/>
            <person name="Gostincar C."/>
            <person name="Fang C."/>
            <person name="Gunde-Cimerman N."/>
            <person name="Song Z."/>
        </authorList>
    </citation>
    <scope>NUCLEOTIDE SEQUENCE</scope>
    <source>
        <strain evidence="11">EXF-9298</strain>
    </source>
</reference>
<evidence type="ECO:0000256" key="2">
    <source>
        <dbReference type="ARBA" id="ARBA00008566"/>
    </source>
</evidence>
<evidence type="ECO:0000256" key="3">
    <source>
        <dbReference type="ARBA" id="ARBA00022448"/>
    </source>
</evidence>
<feature type="transmembrane region" description="Helical" evidence="10">
    <location>
        <begin position="404"/>
        <end position="425"/>
    </location>
</feature>
<feature type="transmembrane region" description="Helical" evidence="10">
    <location>
        <begin position="259"/>
        <end position="285"/>
    </location>
</feature>
<name>A0A9P8FMV6_AURME</name>
<comment type="similarity">
    <text evidence="2">Belongs to the tellurite-resistance/dicarboxylate transporter (TDT) family.</text>
</comment>
<dbReference type="EMBL" id="JAHFXS010001356">
    <property type="protein sequence ID" value="KAG9977984.1"/>
    <property type="molecule type" value="Genomic_DNA"/>
</dbReference>
<feature type="transmembrane region" description="Helical" evidence="10">
    <location>
        <begin position="192"/>
        <end position="214"/>
    </location>
</feature>
<organism evidence="11 12">
    <name type="scientific">Aureobasidium melanogenum</name>
    <name type="common">Aureobasidium pullulans var. melanogenum</name>
    <dbReference type="NCBI Taxonomy" id="46634"/>
    <lineage>
        <taxon>Eukaryota</taxon>
        <taxon>Fungi</taxon>
        <taxon>Dikarya</taxon>
        <taxon>Ascomycota</taxon>
        <taxon>Pezizomycotina</taxon>
        <taxon>Dothideomycetes</taxon>
        <taxon>Dothideomycetidae</taxon>
        <taxon>Dothideales</taxon>
        <taxon>Saccotheciaceae</taxon>
        <taxon>Aureobasidium</taxon>
    </lineage>
</organism>
<evidence type="ECO:0000256" key="5">
    <source>
        <dbReference type="ARBA" id="ARBA00022692"/>
    </source>
</evidence>
<gene>
    <name evidence="11" type="ORF">KCU98_g9719</name>
</gene>
<dbReference type="Pfam" id="PF03595">
    <property type="entry name" value="SLAC1"/>
    <property type="match status" value="1"/>
</dbReference>
<evidence type="ECO:0000256" key="4">
    <source>
        <dbReference type="ARBA" id="ARBA00022475"/>
    </source>
</evidence>
<keyword evidence="5 10" id="KW-0812">Transmembrane</keyword>
<feature type="transmembrane region" description="Helical" evidence="10">
    <location>
        <begin position="226"/>
        <end position="247"/>
    </location>
</feature>
<feature type="transmembrane region" description="Helical" evidence="10">
    <location>
        <begin position="297"/>
        <end position="316"/>
    </location>
</feature>
<evidence type="ECO:0000313" key="11">
    <source>
        <dbReference type="EMBL" id="KAG9977984.1"/>
    </source>
</evidence>
<keyword evidence="12" id="KW-1185">Reference proteome</keyword>
<feature type="transmembrane region" description="Helical" evidence="10">
    <location>
        <begin position="122"/>
        <end position="141"/>
    </location>
</feature>
<feature type="transmembrane region" description="Helical" evidence="10">
    <location>
        <begin position="92"/>
        <end position="110"/>
    </location>
</feature>
<dbReference type="InterPro" id="IPR004695">
    <property type="entry name" value="SLAC1/Mae1/Ssu1/TehA"/>
</dbReference>
<dbReference type="FunFam" id="1.50.10.150:FF:000004">
    <property type="entry name" value="Malic acid transporter"/>
    <property type="match status" value="1"/>
</dbReference>
<evidence type="ECO:0000256" key="9">
    <source>
        <dbReference type="ARBA" id="ARBA00072906"/>
    </source>
</evidence>
<feature type="transmembrane region" description="Helical" evidence="10">
    <location>
        <begin position="161"/>
        <end position="186"/>
    </location>
</feature>
<proteinExistence type="inferred from homology"/>
<sequence length="474" mass="52208">MRIPSWPIENPFGRAGRFASCKFRPGMPNSLSETTIAVTQPPSGVMTPVNPSECPDAQFGDLEKGLSDKTEIDLPRQDDHGWRRIVRGFTPSMFSITMGTGVVAILLHQMPYNSSWTNYPCYIVFGLNVLIFVSALLISILRYALWPELWPAMINHPTHSLFLGCFPMGLGTIVNLIVLVCVPAWGRWAATMAWALWWIDAALAVTICCSVAFLMISVHEVTPEKLTAACLLPAVSCIVAASTGGQVAQMEALAAHEALWTLLTCYCCWAIGFFVGLMILCIYFYRLLLFKLPSQEVVVSVFLSLGPLGQGSFGILQCGKAAKMIFPKLTLLPSEAGTILYVMGLIMGLVIWAMAIPWMCFAVGSVLRLKFRFPFNIGWWAFLYPVGGVASATITLSAELDSAFFGVIAEVLTALIVLVWIICFVRTIRGAFTGELFPKPGVCELRPDSGAKVKLHIFRCFKTRTRTNADHRNE</sequence>
<dbReference type="InterPro" id="IPR038665">
    <property type="entry name" value="Voltage-dep_anion_channel_sf"/>
</dbReference>
<evidence type="ECO:0000256" key="7">
    <source>
        <dbReference type="ARBA" id="ARBA00023136"/>
    </source>
</evidence>
<dbReference type="GO" id="GO:0005886">
    <property type="term" value="C:plasma membrane"/>
    <property type="evidence" value="ECO:0007669"/>
    <property type="project" value="UniProtKB-SubCell"/>
</dbReference>
<comment type="caution">
    <text evidence="11">The sequence shown here is derived from an EMBL/GenBank/DDBJ whole genome shotgun (WGS) entry which is preliminary data.</text>
</comment>
<keyword evidence="3" id="KW-0813">Transport</keyword>
<dbReference type="InterPro" id="IPR051629">
    <property type="entry name" value="Sulfite_efflux_TDT"/>
</dbReference>
<dbReference type="CDD" id="cd09318">
    <property type="entry name" value="TDT_SSU1"/>
    <property type="match status" value="1"/>
</dbReference>
<feature type="transmembrane region" description="Helical" evidence="10">
    <location>
        <begin position="379"/>
        <end position="398"/>
    </location>
</feature>
<comment type="subcellular location">
    <subcellularLocation>
        <location evidence="1">Cell membrane</location>
        <topology evidence="1">Multi-pass membrane protein</topology>
    </subcellularLocation>
</comment>
<dbReference type="Gene3D" id="1.50.10.150">
    <property type="entry name" value="Voltage-dependent anion channel"/>
    <property type="match status" value="1"/>
</dbReference>
<keyword evidence="6 10" id="KW-1133">Transmembrane helix</keyword>
<keyword evidence="7 10" id="KW-0472">Membrane</keyword>
<reference evidence="11" key="2">
    <citation type="submission" date="2021-08" db="EMBL/GenBank/DDBJ databases">
        <authorList>
            <person name="Gostincar C."/>
            <person name="Sun X."/>
            <person name="Song Z."/>
            <person name="Gunde-Cimerman N."/>
        </authorList>
    </citation>
    <scope>NUCLEOTIDE SEQUENCE</scope>
    <source>
        <strain evidence="11">EXF-9298</strain>
    </source>
</reference>
<keyword evidence="4" id="KW-1003">Cell membrane</keyword>
<evidence type="ECO:0000256" key="1">
    <source>
        <dbReference type="ARBA" id="ARBA00004651"/>
    </source>
</evidence>
<dbReference type="AlphaFoldDB" id="A0A9P8FMV6"/>